<dbReference type="Pfam" id="PF20730">
    <property type="entry name" value="YetF_N"/>
    <property type="match status" value="1"/>
</dbReference>
<comment type="similarity">
    <text evidence="2">Belongs to the UPF0702 family.</text>
</comment>
<evidence type="ECO:0000256" key="3">
    <source>
        <dbReference type="ARBA" id="ARBA00022475"/>
    </source>
</evidence>
<gene>
    <name evidence="10" type="ORF">ELX58_00335</name>
</gene>
<feature type="transmembrane region" description="Helical" evidence="7">
    <location>
        <begin position="50"/>
        <end position="69"/>
    </location>
</feature>
<feature type="domain" description="YetF-like N-terminal transmembrane" evidence="9">
    <location>
        <begin position="161"/>
        <end position="231"/>
    </location>
</feature>
<organism evidence="10 11">
    <name type="scientific">Acetilactobacillus jinshanensis</name>
    <dbReference type="NCBI Taxonomy" id="1720083"/>
    <lineage>
        <taxon>Bacteria</taxon>
        <taxon>Bacillati</taxon>
        <taxon>Bacillota</taxon>
        <taxon>Bacilli</taxon>
        <taxon>Lactobacillales</taxon>
        <taxon>Lactobacillaceae</taxon>
        <taxon>Acetilactobacillus</taxon>
    </lineage>
</organism>
<dbReference type="KEGG" id="lji:ELX58_00335"/>
<dbReference type="GO" id="GO:0005886">
    <property type="term" value="C:plasma membrane"/>
    <property type="evidence" value="ECO:0007669"/>
    <property type="project" value="UniProtKB-SubCell"/>
</dbReference>
<dbReference type="InterPro" id="IPR023090">
    <property type="entry name" value="UPF0702_alpha/beta_dom_sf"/>
</dbReference>
<feature type="domain" description="YetF C-terminal" evidence="8">
    <location>
        <begin position="239"/>
        <end position="356"/>
    </location>
</feature>
<dbReference type="Pfam" id="PF11694">
    <property type="entry name" value="DUF3290"/>
    <property type="match status" value="1"/>
</dbReference>
<keyword evidence="6 7" id="KW-0472">Membrane</keyword>
<dbReference type="Proteomes" id="UP000294321">
    <property type="component" value="Chromosome"/>
</dbReference>
<dbReference type="OrthoDB" id="9778331at2"/>
<protein>
    <submittedName>
        <fullName evidence="10">DUF3290 family protein</fullName>
    </submittedName>
</protein>
<dbReference type="PANTHER" id="PTHR34582:SF6">
    <property type="entry name" value="UPF0702 TRANSMEMBRANE PROTEIN YCAP"/>
    <property type="match status" value="1"/>
</dbReference>
<proteinExistence type="inferred from homology"/>
<dbReference type="PANTHER" id="PTHR34582">
    <property type="entry name" value="UPF0702 TRANSMEMBRANE PROTEIN YCAP"/>
    <property type="match status" value="1"/>
</dbReference>
<feature type="transmembrane region" description="Helical" evidence="7">
    <location>
        <begin position="161"/>
        <end position="181"/>
    </location>
</feature>
<feature type="transmembrane region" description="Helical" evidence="7">
    <location>
        <begin position="20"/>
        <end position="38"/>
    </location>
</feature>
<accession>A0A4P6ZK92</accession>
<dbReference type="InterPro" id="IPR048454">
    <property type="entry name" value="YetF_N"/>
</dbReference>
<sequence>MNLYSYGYLTHNSGILDDFFIFIGIMIGITILVSGFKYARNRTNLRYRNVLITMVLFAILIICLEVGRIQNQQSSQSQIGQTAQIMRNISSKDHIPLSNIYTSSTTLNNGMTIKAGKHFYQVNLNNNDNSTYTLSPTHPINHQMNYVHHGGLNFNLNNGKYLNIAVKLLIGFVMLVVQINLAGKSNLAPSNAIDQLQNYVLGGIVGGVIYNQAITILQFIIIILIWSIIIFGSKILITQSDFFKTIFIGRPHVLINHGLINVNAALASGMSANDLVFKLRSAGVNDFQKVKRVTLEQNGQLSISRYNDPTSVNFPIITDGTINDDVLTHIHKDRKWLLKLLELKHHQLKDVYLGQIINGDLVLTLYPQHNNRIFKYLPSHRIDISKFLKNTKDHLKNTKHHFRI</sequence>
<evidence type="ECO:0000256" key="2">
    <source>
        <dbReference type="ARBA" id="ARBA00006448"/>
    </source>
</evidence>
<evidence type="ECO:0000259" key="9">
    <source>
        <dbReference type="Pfam" id="PF20730"/>
    </source>
</evidence>
<evidence type="ECO:0000256" key="4">
    <source>
        <dbReference type="ARBA" id="ARBA00022692"/>
    </source>
</evidence>
<dbReference type="InterPro" id="IPR021707">
    <property type="entry name" value="DUF3290"/>
</dbReference>
<dbReference type="EMBL" id="CP034726">
    <property type="protein sequence ID" value="QBP17660.1"/>
    <property type="molecule type" value="Genomic_DNA"/>
</dbReference>
<evidence type="ECO:0000256" key="5">
    <source>
        <dbReference type="ARBA" id="ARBA00022989"/>
    </source>
</evidence>
<evidence type="ECO:0000313" key="10">
    <source>
        <dbReference type="EMBL" id="QBP17660.1"/>
    </source>
</evidence>
<dbReference type="RefSeq" id="WP_133441206.1">
    <property type="nucleotide sequence ID" value="NZ_CP034726.1"/>
</dbReference>
<dbReference type="Gene3D" id="3.30.240.20">
    <property type="entry name" value="bsu07140 like domains"/>
    <property type="match status" value="2"/>
</dbReference>
<reference evidence="11" key="1">
    <citation type="submission" date="2018-12" db="EMBL/GenBank/DDBJ databases">
        <title>A new species of lactobacillus.</title>
        <authorList>
            <person name="Jian Y."/>
            <person name="Xin L."/>
            <person name="Hong Z.J."/>
            <person name="Ming L.Z."/>
            <person name="Hong X.Z."/>
        </authorList>
    </citation>
    <scope>NUCLEOTIDE SEQUENCE [LARGE SCALE GENOMIC DNA]</scope>
    <source>
        <strain evidence="11">HSLZ-75</strain>
    </source>
</reference>
<dbReference type="InterPro" id="IPR007353">
    <property type="entry name" value="DUF421"/>
</dbReference>
<evidence type="ECO:0000313" key="11">
    <source>
        <dbReference type="Proteomes" id="UP000294321"/>
    </source>
</evidence>
<name>A0A4P6ZK92_9LACO</name>
<keyword evidence="3" id="KW-1003">Cell membrane</keyword>
<dbReference type="Pfam" id="PF04239">
    <property type="entry name" value="DUF421"/>
    <property type="match status" value="1"/>
</dbReference>
<keyword evidence="5 7" id="KW-1133">Transmembrane helix</keyword>
<evidence type="ECO:0000256" key="1">
    <source>
        <dbReference type="ARBA" id="ARBA00004651"/>
    </source>
</evidence>
<comment type="subcellular location">
    <subcellularLocation>
        <location evidence="1">Cell membrane</location>
        <topology evidence="1">Multi-pass membrane protein</topology>
    </subcellularLocation>
</comment>
<keyword evidence="11" id="KW-1185">Reference proteome</keyword>
<evidence type="ECO:0000256" key="6">
    <source>
        <dbReference type="ARBA" id="ARBA00023136"/>
    </source>
</evidence>
<evidence type="ECO:0000259" key="8">
    <source>
        <dbReference type="Pfam" id="PF04239"/>
    </source>
</evidence>
<keyword evidence="4 7" id="KW-0812">Transmembrane</keyword>
<dbReference type="AlphaFoldDB" id="A0A4P6ZK92"/>
<evidence type="ECO:0000256" key="7">
    <source>
        <dbReference type="SAM" id="Phobius"/>
    </source>
</evidence>